<keyword evidence="6" id="KW-1185">Reference proteome</keyword>
<evidence type="ECO:0000256" key="2">
    <source>
        <dbReference type="ARBA" id="ARBA00022448"/>
    </source>
</evidence>
<feature type="transmembrane region" description="Helical" evidence="4">
    <location>
        <begin position="191"/>
        <end position="209"/>
    </location>
</feature>
<gene>
    <name evidence="5" type="ORF">AN401_02060</name>
</gene>
<evidence type="ECO:0000313" key="6">
    <source>
        <dbReference type="Proteomes" id="UP000217763"/>
    </source>
</evidence>
<evidence type="ECO:0000256" key="4">
    <source>
        <dbReference type="SAM" id="Phobius"/>
    </source>
</evidence>
<evidence type="ECO:0000256" key="3">
    <source>
        <dbReference type="ARBA" id="ARBA00022475"/>
    </source>
</evidence>
<dbReference type="AlphaFoldDB" id="A0A291HKY8"/>
<dbReference type="PANTHER" id="PTHR30151">
    <property type="entry name" value="ALKANE SULFONATE ABC TRANSPORTER-RELATED, MEMBRANE SUBUNIT"/>
    <property type="match status" value="1"/>
</dbReference>
<accession>A0A291HKY8</accession>
<organism evidence="5 6">
    <name type="scientific">Zobellella denitrificans</name>
    <dbReference type="NCBI Taxonomy" id="347534"/>
    <lineage>
        <taxon>Bacteria</taxon>
        <taxon>Pseudomonadati</taxon>
        <taxon>Pseudomonadota</taxon>
        <taxon>Gammaproteobacteria</taxon>
        <taxon>Aeromonadales</taxon>
        <taxon>Aeromonadaceae</taxon>
        <taxon>Zobellella</taxon>
    </lineage>
</organism>
<sequence length="257" mass="27080">MGPRWRLPAVLLALVLWQGLAGLPPHPPGPLQLGGQLVQLLQEHKAEQDRERAFYQAELRQRLAQDEGAAALPRIPAFERTPTFFDQLLLSLQRVLAGFALTALLAVPAGLLLARGRRRIAAGPGMSMARLLPAPLVLAALLLSPQPGGTSTLLGCMLLGCLVPALHGVARAGRQADAGNLAQALLQGLRLPLALAWLVLLLAEMALQPQGLGHFILSELGQDGQSARALLGLGCALLAAVLLDRLLLGLGQPAPRP</sequence>
<keyword evidence="3" id="KW-1003">Cell membrane</keyword>
<feature type="transmembrane region" description="Helical" evidence="4">
    <location>
        <begin position="229"/>
        <end position="248"/>
    </location>
</feature>
<evidence type="ECO:0000256" key="1">
    <source>
        <dbReference type="ARBA" id="ARBA00004651"/>
    </source>
</evidence>
<protein>
    <recommendedName>
        <fullName evidence="7">ABC transporter permease</fullName>
    </recommendedName>
</protein>
<keyword evidence="4" id="KW-0472">Membrane</keyword>
<name>A0A291HKY8_9GAMM</name>
<proteinExistence type="predicted"/>
<keyword evidence="4" id="KW-1133">Transmembrane helix</keyword>
<dbReference type="Proteomes" id="UP000217763">
    <property type="component" value="Chromosome"/>
</dbReference>
<feature type="transmembrane region" description="Helical" evidence="4">
    <location>
        <begin position="95"/>
        <end position="114"/>
    </location>
</feature>
<dbReference type="EMBL" id="CP012621">
    <property type="protein sequence ID" value="ATG72784.1"/>
    <property type="molecule type" value="Genomic_DNA"/>
</dbReference>
<reference evidence="6" key="1">
    <citation type="submission" date="2015-09" db="EMBL/GenBank/DDBJ databases">
        <authorList>
            <person name="Shao Z."/>
            <person name="Wang L."/>
        </authorList>
    </citation>
    <scope>NUCLEOTIDE SEQUENCE [LARGE SCALE GENOMIC DNA]</scope>
    <source>
        <strain evidence="6">F13-1</strain>
    </source>
</reference>
<dbReference type="KEGG" id="zdf:AN401_02060"/>
<dbReference type="GO" id="GO:0005886">
    <property type="term" value="C:plasma membrane"/>
    <property type="evidence" value="ECO:0007669"/>
    <property type="project" value="UniProtKB-SubCell"/>
</dbReference>
<feature type="transmembrane region" description="Helical" evidence="4">
    <location>
        <begin position="150"/>
        <end position="170"/>
    </location>
</feature>
<keyword evidence="4" id="KW-0812">Transmembrane</keyword>
<evidence type="ECO:0008006" key="7">
    <source>
        <dbReference type="Google" id="ProtNLM"/>
    </source>
</evidence>
<feature type="transmembrane region" description="Helical" evidence="4">
    <location>
        <begin position="126"/>
        <end position="144"/>
    </location>
</feature>
<keyword evidence="2" id="KW-0813">Transport</keyword>
<evidence type="ECO:0000313" key="5">
    <source>
        <dbReference type="EMBL" id="ATG72784.1"/>
    </source>
</evidence>
<dbReference type="PANTHER" id="PTHR30151:SF0">
    <property type="entry name" value="ABC TRANSPORTER PERMEASE PROTEIN MJ0413-RELATED"/>
    <property type="match status" value="1"/>
</dbReference>
<comment type="subcellular location">
    <subcellularLocation>
        <location evidence="1">Cell membrane</location>
        <topology evidence="1">Multi-pass membrane protein</topology>
    </subcellularLocation>
</comment>